<evidence type="ECO:0000256" key="1">
    <source>
        <dbReference type="SAM" id="MobiDB-lite"/>
    </source>
</evidence>
<dbReference type="EMBL" id="JACGWK010000007">
    <property type="protein sequence ID" value="KAL0342985.1"/>
    <property type="molecule type" value="Genomic_DNA"/>
</dbReference>
<sequence length="137" mass="14453">MFNYDGLTFKQYPFNLGSSPSITIFSTGTASIAYNSITADSHIAASACNAKLAHRHTSTTAKHASPNSADQSISPKPTLPPLPTSMPTIPNVALPPLPASSLPTMPSIPTIPTTMPSFPFLSHLPQTSSSHEIPIQK</sequence>
<protein>
    <submittedName>
        <fullName evidence="2">Uncharacterized protein</fullName>
    </submittedName>
</protein>
<evidence type="ECO:0000313" key="2">
    <source>
        <dbReference type="EMBL" id="KAL0342985.1"/>
    </source>
</evidence>
<reference evidence="2" key="2">
    <citation type="journal article" date="2024" name="Plant">
        <title>Genomic evolution and insights into agronomic trait innovations of Sesamum species.</title>
        <authorList>
            <person name="Miao H."/>
            <person name="Wang L."/>
            <person name="Qu L."/>
            <person name="Liu H."/>
            <person name="Sun Y."/>
            <person name="Le M."/>
            <person name="Wang Q."/>
            <person name="Wei S."/>
            <person name="Zheng Y."/>
            <person name="Lin W."/>
            <person name="Duan Y."/>
            <person name="Cao H."/>
            <person name="Xiong S."/>
            <person name="Wang X."/>
            <person name="Wei L."/>
            <person name="Li C."/>
            <person name="Ma Q."/>
            <person name="Ju M."/>
            <person name="Zhao R."/>
            <person name="Li G."/>
            <person name="Mu C."/>
            <person name="Tian Q."/>
            <person name="Mei H."/>
            <person name="Zhang T."/>
            <person name="Gao T."/>
            <person name="Zhang H."/>
        </authorList>
    </citation>
    <scope>NUCLEOTIDE SEQUENCE</scope>
    <source>
        <strain evidence="2">G01</strain>
    </source>
</reference>
<reference evidence="2" key="1">
    <citation type="submission" date="2020-06" db="EMBL/GenBank/DDBJ databases">
        <authorList>
            <person name="Li T."/>
            <person name="Hu X."/>
            <person name="Zhang T."/>
            <person name="Song X."/>
            <person name="Zhang H."/>
            <person name="Dai N."/>
            <person name="Sheng W."/>
            <person name="Hou X."/>
            <person name="Wei L."/>
        </authorList>
    </citation>
    <scope>NUCLEOTIDE SEQUENCE</scope>
    <source>
        <strain evidence="2">G01</strain>
        <tissue evidence="2">Leaf</tissue>
    </source>
</reference>
<organism evidence="2">
    <name type="scientific">Sesamum angustifolium</name>
    <dbReference type="NCBI Taxonomy" id="2727405"/>
    <lineage>
        <taxon>Eukaryota</taxon>
        <taxon>Viridiplantae</taxon>
        <taxon>Streptophyta</taxon>
        <taxon>Embryophyta</taxon>
        <taxon>Tracheophyta</taxon>
        <taxon>Spermatophyta</taxon>
        <taxon>Magnoliopsida</taxon>
        <taxon>eudicotyledons</taxon>
        <taxon>Gunneridae</taxon>
        <taxon>Pentapetalae</taxon>
        <taxon>asterids</taxon>
        <taxon>lamiids</taxon>
        <taxon>Lamiales</taxon>
        <taxon>Pedaliaceae</taxon>
        <taxon>Sesamum</taxon>
    </lineage>
</organism>
<feature type="compositionally biased region" description="Polar residues" evidence="1">
    <location>
        <begin position="58"/>
        <end position="71"/>
    </location>
</feature>
<dbReference type="AlphaFoldDB" id="A0AAW2NJK2"/>
<proteinExistence type="predicted"/>
<gene>
    <name evidence="2" type="ORF">Sangu_1185900</name>
</gene>
<feature type="region of interest" description="Disordered" evidence="1">
    <location>
        <begin position="54"/>
        <end position="96"/>
    </location>
</feature>
<name>A0AAW2NJK2_9LAMI</name>
<comment type="caution">
    <text evidence="2">The sequence shown here is derived from an EMBL/GenBank/DDBJ whole genome shotgun (WGS) entry which is preliminary data.</text>
</comment>
<accession>A0AAW2NJK2</accession>